<dbReference type="AlphaFoldDB" id="A0A5C7F1A8"/>
<reference evidence="3 4" key="1">
    <citation type="submission" date="2024-01" db="EMBL/GenBank/DDBJ databases">
        <title>Complete Genome Sequence of Alkalicoccus halolimnae BZ-SZ-XJ29T, a Moderately Halophilic Bacterium Isolated from a Salt Lake.</title>
        <authorList>
            <person name="Zhao B."/>
        </authorList>
    </citation>
    <scope>NUCLEOTIDE SEQUENCE [LARGE SCALE GENOMIC DNA]</scope>
    <source>
        <strain evidence="3 4">BZ-SZ-XJ29</strain>
    </source>
</reference>
<dbReference type="InterPro" id="IPR051932">
    <property type="entry name" value="Bact_StressResp_Reg"/>
</dbReference>
<dbReference type="Pfam" id="PF01740">
    <property type="entry name" value="STAS"/>
    <property type="match status" value="1"/>
</dbReference>
<feature type="domain" description="STAS" evidence="2">
    <location>
        <begin position="217"/>
        <end position="329"/>
    </location>
</feature>
<accession>A0A5C7F1A8</accession>
<sequence>MLEKPSKKVAGLEFDWNTAEGLFSFEGEDAVLFWITSAMKEFFDAIEEVSGEEAARVVLETTGFRQGLVVGKYFTDMNVSAAEASKLITSTYAAAGWGLAEIHYLKEEEATLEVHLKNSWEYKINVAQNKEQGGNFLPAHYAGIFTGLFGRNVWYEVLHYQIEGFEESVIRYFPSSENVEKNIHQLARTNEEKQIQQLERLVQEQTGELNALVKELSSPIIPVLEGIVVIPLLGAYDEERTEELLHKTLENLPAYKAKYVVLDLTGLNDNFTVHAASLIEKLGGAASLIGTDTILVGISPKVGMTINSTDIDLSKFNCFQTLQHGIHFALAQKGKSIV</sequence>
<dbReference type="RefSeq" id="WP_147804748.1">
    <property type="nucleotide sequence ID" value="NZ_CP144914.1"/>
</dbReference>
<dbReference type="PROSITE" id="PS50801">
    <property type="entry name" value="STAS"/>
    <property type="match status" value="1"/>
</dbReference>
<dbReference type="InterPro" id="IPR036513">
    <property type="entry name" value="STAS_dom_sf"/>
</dbReference>
<dbReference type="InterPro" id="IPR002645">
    <property type="entry name" value="STAS_dom"/>
</dbReference>
<feature type="coiled-coil region" evidence="1">
    <location>
        <begin position="176"/>
        <end position="215"/>
    </location>
</feature>
<organism evidence="3 4">
    <name type="scientific">Alkalicoccus halolimnae</name>
    <dbReference type="NCBI Taxonomy" id="1667239"/>
    <lineage>
        <taxon>Bacteria</taxon>
        <taxon>Bacillati</taxon>
        <taxon>Bacillota</taxon>
        <taxon>Bacilli</taxon>
        <taxon>Bacillales</taxon>
        <taxon>Bacillaceae</taxon>
        <taxon>Alkalicoccus</taxon>
    </lineage>
</organism>
<keyword evidence="1" id="KW-0175">Coiled coil</keyword>
<dbReference type="PANTHER" id="PTHR33745:SF8">
    <property type="entry name" value="BLUE-LIGHT PHOTORECEPTOR"/>
    <property type="match status" value="1"/>
</dbReference>
<evidence type="ECO:0000313" key="4">
    <source>
        <dbReference type="Proteomes" id="UP000321816"/>
    </source>
</evidence>
<dbReference type="CDD" id="cd07041">
    <property type="entry name" value="STAS_RsbR_RsbS_like"/>
    <property type="match status" value="1"/>
</dbReference>
<gene>
    <name evidence="3" type="ORF">FTX54_010685</name>
</gene>
<proteinExistence type="predicted"/>
<protein>
    <submittedName>
        <fullName evidence="3">STAS domain-containing protein</fullName>
    </submittedName>
</protein>
<dbReference type="Proteomes" id="UP000321816">
    <property type="component" value="Chromosome"/>
</dbReference>
<keyword evidence="4" id="KW-1185">Reference proteome</keyword>
<evidence type="ECO:0000313" key="3">
    <source>
        <dbReference type="EMBL" id="WWD81653.1"/>
    </source>
</evidence>
<dbReference type="OrthoDB" id="2717092at2"/>
<dbReference type="KEGG" id="ahal:FTX54_010685"/>
<dbReference type="EMBL" id="CP144914">
    <property type="protein sequence ID" value="WWD81653.1"/>
    <property type="molecule type" value="Genomic_DNA"/>
</dbReference>
<evidence type="ECO:0000256" key="1">
    <source>
        <dbReference type="SAM" id="Coils"/>
    </source>
</evidence>
<dbReference type="Gene3D" id="3.30.750.24">
    <property type="entry name" value="STAS domain"/>
    <property type="match status" value="1"/>
</dbReference>
<dbReference type="PANTHER" id="PTHR33745">
    <property type="entry name" value="RSBT ANTAGONIST PROTEIN RSBS-RELATED"/>
    <property type="match status" value="1"/>
</dbReference>
<evidence type="ECO:0000259" key="2">
    <source>
        <dbReference type="PROSITE" id="PS50801"/>
    </source>
</evidence>
<dbReference type="SUPFAM" id="SSF52091">
    <property type="entry name" value="SpoIIaa-like"/>
    <property type="match status" value="1"/>
</dbReference>
<name>A0A5C7F1A8_9BACI</name>